<accession>A0A381QEA4</accession>
<evidence type="ECO:0000313" key="1">
    <source>
        <dbReference type="EMBL" id="SUZ77204.1"/>
    </source>
</evidence>
<dbReference type="EMBL" id="UINC01001307">
    <property type="protein sequence ID" value="SUZ77204.1"/>
    <property type="molecule type" value="Genomic_DNA"/>
</dbReference>
<dbReference type="Pfam" id="PF01663">
    <property type="entry name" value="Phosphodiest"/>
    <property type="match status" value="1"/>
</dbReference>
<dbReference type="InterPro" id="IPR002591">
    <property type="entry name" value="Phosphodiest/P_Trfase"/>
</dbReference>
<name>A0A381QEA4_9ZZZZ</name>
<protein>
    <recommendedName>
        <fullName evidence="2">Metalloenzyme domain-containing protein</fullName>
    </recommendedName>
</protein>
<dbReference type="AlphaFoldDB" id="A0A381QEA4"/>
<dbReference type="Gene3D" id="3.40.720.10">
    <property type="entry name" value="Alkaline Phosphatase, subunit A"/>
    <property type="match status" value="1"/>
</dbReference>
<sequence>MRHLSYIVILTLPLIASGIGDKSNVILITVDGVRWQEFFNGSDSLLSKNISSEYYGHAFPLFWEKYSHQSAIYGHHKSGSPMSTNAVPVSLPGYKSIFLGHDHDCDDNSCGRVQSETFPERLIHELNLDKLQVAGFASWGKIDQALEQNVGTIFINTNISDVDDGTVDPVMDSLNVLQKSDPPQGWGGARRDIYTWAHSMHYLKKHRPRFLYIGLDDSDEYAHMRQYENYLATLRQYDQWIDQLMRLLKTMGEYGENTTVFISTDHGRGKRKMWHGHANFSWDLHLYTGKLIWCVILGSKIQPLGIVKNVREKSHQSIRPTVEILFGLDPEYPGKAFFEALPSLR</sequence>
<gene>
    <name evidence="1" type="ORF">METZ01_LOCUS30058</name>
</gene>
<dbReference type="InterPro" id="IPR017850">
    <property type="entry name" value="Alkaline_phosphatase_core_sf"/>
</dbReference>
<dbReference type="SUPFAM" id="SSF53649">
    <property type="entry name" value="Alkaline phosphatase-like"/>
    <property type="match status" value="1"/>
</dbReference>
<reference evidence="1" key="1">
    <citation type="submission" date="2018-05" db="EMBL/GenBank/DDBJ databases">
        <authorList>
            <person name="Lanie J.A."/>
            <person name="Ng W.-L."/>
            <person name="Kazmierczak K.M."/>
            <person name="Andrzejewski T.M."/>
            <person name="Davidsen T.M."/>
            <person name="Wayne K.J."/>
            <person name="Tettelin H."/>
            <person name="Glass J.I."/>
            <person name="Rusch D."/>
            <person name="Podicherti R."/>
            <person name="Tsui H.-C.T."/>
            <person name="Winkler M.E."/>
        </authorList>
    </citation>
    <scope>NUCLEOTIDE SEQUENCE</scope>
</reference>
<proteinExistence type="predicted"/>
<evidence type="ECO:0008006" key="2">
    <source>
        <dbReference type="Google" id="ProtNLM"/>
    </source>
</evidence>
<organism evidence="1">
    <name type="scientific">marine metagenome</name>
    <dbReference type="NCBI Taxonomy" id="408172"/>
    <lineage>
        <taxon>unclassified sequences</taxon>
        <taxon>metagenomes</taxon>
        <taxon>ecological metagenomes</taxon>
    </lineage>
</organism>